<name>A0A0P1EUY6_9RHOB</name>
<dbReference type="InterPro" id="IPR041916">
    <property type="entry name" value="Anti_sigma_zinc_sf"/>
</dbReference>
<protein>
    <submittedName>
        <fullName evidence="2">Transcriptional activator ChrR</fullName>
    </submittedName>
</protein>
<accession>A0A0P1EUY6</accession>
<dbReference type="AlphaFoldDB" id="A0A0P1EUY6"/>
<dbReference type="InterPro" id="IPR014710">
    <property type="entry name" value="RmlC-like_jellyroll"/>
</dbReference>
<dbReference type="STRING" id="321267.SHM7688_03689"/>
<evidence type="ECO:0000259" key="1">
    <source>
        <dbReference type="Pfam" id="PF12973"/>
    </source>
</evidence>
<dbReference type="EMBL" id="CYPW01000040">
    <property type="protein sequence ID" value="CUH54219.1"/>
    <property type="molecule type" value="Genomic_DNA"/>
</dbReference>
<keyword evidence="3" id="KW-1185">Reference proteome</keyword>
<sequence>MTSISHHIPEPMLAAYAAGTLPHAFSVVVATHISMCSECRAVVEAHEAVGGIVLDDMLRADVSSSMKSNVLAMLDDPFQDTPVYQRRGPYPGPVMEALKGQEPRWKKLGMGVRQDILSEDKHGSVRLLYIPPGQAVPDHGHNGLELTLVLQGSFSDETGQFGVGDVEVADETLEHTPIAGMEDVCICLAATDARLRFNAFVPRLLQPIFRI</sequence>
<dbReference type="InterPro" id="IPR012807">
    <property type="entry name" value="Anti-sigma_ChrR"/>
</dbReference>
<dbReference type="SUPFAM" id="SSF51182">
    <property type="entry name" value="RmlC-like cupins"/>
    <property type="match status" value="1"/>
</dbReference>
<dbReference type="InterPro" id="IPR011051">
    <property type="entry name" value="RmlC_Cupin_sf"/>
</dbReference>
<dbReference type="RefSeq" id="WP_058241366.1">
    <property type="nucleotide sequence ID" value="NZ_CYPW01000040.1"/>
</dbReference>
<dbReference type="CDD" id="cd20301">
    <property type="entry name" value="cupin_ChrR"/>
    <property type="match status" value="1"/>
</dbReference>
<dbReference type="Pfam" id="PF12973">
    <property type="entry name" value="Cupin_7"/>
    <property type="match status" value="1"/>
</dbReference>
<organism evidence="2 3">
    <name type="scientific">Shimia marina</name>
    <dbReference type="NCBI Taxonomy" id="321267"/>
    <lineage>
        <taxon>Bacteria</taxon>
        <taxon>Pseudomonadati</taxon>
        <taxon>Pseudomonadota</taxon>
        <taxon>Alphaproteobacteria</taxon>
        <taxon>Rhodobacterales</taxon>
        <taxon>Roseobacteraceae</taxon>
    </lineage>
</organism>
<dbReference type="OrthoDB" id="2988517at2"/>
<dbReference type="Proteomes" id="UP000054823">
    <property type="component" value="Unassembled WGS sequence"/>
</dbReference>
<dbReference type="Gene3D" id="1.10.10.1320">
    <property type="entry name" value="Anti-sigma factor, zinc-finger domain"/>
    <property type="match status" value="1"/>
</dbReference>
<dbReference type="Gene3D" id="2.60.120.10">
    <property type="entry name" value="Jelly Rolls"/>
    <property type="match status" value="1"/>
</dbReference>
<reference evidence="2 3" key="1">
    <citation type="submission" date="2015-09" db="EMBL/GenBank/DDBJ databases">
        <authorList>
            <consortium name="Swine Surveillance"/>
        </authorList>
    </citation>
    <scope>NUCLEOTIDE SEQUENCE [LARGE SCALE GENOMIC DNA]</scope>
    <source>
        <strain evidence="2 3">CECT 7688</strain>
    </source>
</reference>
<proteinExistence type="predicted"/>
<dbReference type="InterPro" id="IPR025979">
    <property type="entry name" value="ChrR-like_cupin_dom"/>
</dbReference>
<evidence type="ECO:0000313" key="3">
    <source>
        <dbReference type="Proteomes" id="UP000054823"/>
    </source>
</evidence>
<evidence type="ECO:0000313" key="2">
    <source>
        <dbReference type="EMBL" id="CUH54219.1"/>
    </source>
</evidence>
<dbReference type="NCBIfam" id="TIGR02451">
    <property type="entry name" value="anti_sig_ChrR"/>
    <property type="match status" value="1"/>
</dbReference>
<gene>
    <name evidence="2" type="primary">chrR</name>
    <name evidence="2" type="ORF">SHM7688_03689</name>
</gene>
<feature type="domain" description="ChrR-like cupin" evidence="1">
    <location>
        <begin position="101"/>
        <end position="191"/>
    </location>
</feature>